<dbReference type="AlphaFoldDB" id="A0A1J5MTF2"/>
<dbReference type="PANTHER" id="PTHR43547">
    <property type="entry name" value="TWO-COMPONENT HISTIDINE KINASE"/>
    <property type="match status" value="1"/>
</dbReference>
<dbReference type="InterPro" id="IPR005467">
    <property type="entry name" value="His_kinase_dom"/>
</dbReference>
<evidence type="ECO:0000256" key="2">
    <source>
        <dbReference type="ARBA" id="ARBA00012438"/>
    </source>
</evidence>
<evidence type="ECO:0000313" key="6">
    <source>
        <dbReference type="EMBL" id="OIQ49148.1"/>
    </source>
</evidence>
<dbReference type="SUPFAM" id="SSF55874">
    <property type="entry name" value="ATPase domain of HSP90 chaperone/DNA topoisomerase II/histidine kinase"/>
    <property type="match status" value="1"/>
</dbReference>
<keyword evidence="4" id="KW-0472">Membrane</keyword>
<evidence type="ECO:0000313" key="7">
    <source>
        <dbReference type="Proteomes" id="UP000181901"/>
    </source>
</evidence>
<dbReference type="Pfam" id="PF02518">
    <property type="entry name" value="HATPase_c"/>
    <property type="match status" value="1"/>
</dbReference>
<feature type="transmembrane region" description="Helical" evidence="4">
    <location>
        <begin position="34"/>
        <end position="52"/>
    </location>
</feature>
<name>A0A1J5MTF2_9BACT</name>
<dbReference type="CDD" id="cd00082">
    <property type="entry name" value="HisKA"/>
    <property type="match status" value="1"/>
</dbReference>
<evidence type="ECO:0000256" key="4">
    <source>
        <dbReference type="SAM" id="Phobius"/>
    </source>
</evidence>
<proteinExistence type="predicted"/>
<dbReference type="InterPro" id="IPR003594">
    <property type="entry name" value="HATPase_dom"/>
</dbReference>
<dbReference type="InterPro" id="IPR014265">
    <property type="entry name" value="XrtA/PrsK"/>
</dbReference>
<feature type="transmembrane region" description="Helical" evidence="4">
    <location>
        <begin position="6"/>
        <end position="22"/>
    </location>
</feature>
<feature type="transmembrane region" description="Helical" evidence="4">
    <location>
        <begin position="238"/>
        <end position="255"/>
    </location>
</feature>
<gene>
    <name evidence="6" type="primary">gchK</name>
    <name evidence="6" type="ORF">BerOc1_01072</name>
</gene>
<keyword evidence="6" id="KW-0418">Kinase</keyword>
<keyword evidence="7" id="KW-1185">Reference proteome</keyword>
<dbReference type="InterPro" id="IPR036890">
    <property type="entry name" value="HATPase_C_sf"/>
</dbReference>
<keyword evidence="4" id="KW-0812">Transmembrane</keyword>
<dbReference type="InterPro" id="IPR004358">
    <property type="entry name" value="Sig_transdc_His_kin-like_C"/>
</dbReference>
<evidence type="ECO:0000259" key="5">
    <source>
        <dbReference type="PROSITE" id="PS50109"/>
    </source>
</evidence>
<dbReference type="SUPFAM" id="SSF55781">
    <property type="entry name" value="GAF domain-like"/>
    <property type="match status" value="1"/>
</dbReference>
<dbReference type="InterPro" id="IPR029016">
    <property type="entry name" value="GAF-like_dom_sf"/>
</dbReference>
<feature type="transmembrane region" description="Helical" evidence="4">
    <location>
        <begin position="198"/>
        <end position="217"/>
    </location>
</feature>
<dbReference type="PANTHER" id="PTHR43547:SF2">
    <property type="entry name" value="HYBRID SIGNAL TRANSDUCTION HISTIDINE KINASE C"/>
    <property type="match status" value="1"/>
</dbReference>
<evidence type="ECO:0000256" key="3">
    <source>
        <dbReference type="ARBA" id="ARBA00022553"/>
    </source>
</evidence>
<feature type="transmembrane region" description="Helical" evidence="4">
    <location>
        <begin position="135"/>
        <end position="155"/>
    </location>
</feature>
<dbReference type="PRINTS" id="PR00344">
    <property type="entry name" value="BCTRLSENSOR"/>
</dbReference>
<sequence length="684" mass="75901">MLSGAVQMLAIVLAVLYPLAAVMRGGRRWETVSLLILLWLVAGLGVCDYLLLEYPADFLVLSQVSLYCMALVCPVCILFSNAYRREFSFPELPATQMLLMGMSLVPLVMTLVFPARDFYYSPDFHTDKTLFLEPVAFFFYLQVILFMAVSLFNLEATIANAPHGVKWKIKFSIVGVGTILASYALYYSQSMIFRAIDTGFITTRSLGLTVGVLLMAYSEFTRGNDERITISKSLTYRSFVVLFCGLFLVLVGLVGEGLKIFGSQFNAYAFATVAFLGVLGLVVISLSESMRRKFRLAIQRHFYGEKYDYRIEWKRFTDRVTNSRSRDELYKNILTVYCETFGIVGGCIFLQGRHSTDFAPICFHEMDESRMTIPARSPLVRLLKDRLHILDLRREEVDLGEEAQAFLAERYGRFIVPIRTARSLVGIIVLGAPINVVENYDEEDMELMEAVAMQAAAVLMNMRLGDELAEARDMEAFGKVAAFVLHDLKNQVYPLSLLEENAREYINDPEFQQDMLDSLSNIVGRMNTLIAQLTNIPTKGSLSLKVVDLMEVAKKAAEALPSAKIEFTGAPVLVELDVAEFKKVAVNLYLNAMEAGDNAPFKVFVGDENGPVMRVSDSGAGIDEEILEGGLFVPFKTTKKKGMGIGLYQSKQILEAHGGSIVATSPEGGGAIFTVTLPAPAEAG</sequence>
<dbReference type="NCBIfam" id="TIGR02916">
    <property type="entry name" value="PEP_his_kin"/>
    <property type="match status" value="1"/>
</dbReference>
<dbReference type="RefSeq" id="WP_071544694.1">
    <property type="nucleotide sequence ID" value="NZ_LKAQ01000004.1"/>
</dbReference>
<comment type="caution">
    <text evidence="6">The sequence shown here is derived from an EMBL/GenBank/DDBJ whole genome shotgun (WGS) entry which is preliminary data.</text>
</comment>
<dbReference type="PROSITE" id="PS50109">
    <property type="entry name" value="HIS_KIN"/>
    <property type="match status" value="1"/>
</dbReference>
<accession>A0A1J5MTF2</accession>
<feature type="transmembrane region" description="Helical" evidence="4">
    <location>
        <begin position="167"/>
        <end position="186"/>
    </location>
</feature>
<organism evidence="6 7">
    <name type="scientific">Pseudodesulfovibrio hydrargyri</name>
    <dbReference type="NCBI Taxonomy" id="2125990"/>
    <lineage>
        <taxon>Bacteria</taxon>
        <taxon>Pseudomonadati</taxon>
        <taxon>Thermodesulfobacteriota</taxon>
        <taxon>Desulfovibrionia</taxon>
        <taxon>Desulfovibrionales</taxon>
        <taxon>Desulfovibrionaceae</taxon>
    </lineage>
</organism>
<evidence type="ECO:0000256" key="1">
    <source>
        <dbReference type="ARBA" id="ARBA00000085"/>
    </source>
</evidence>
<dbReference type="Gene3D" id="3.30.450.40">
    <property type="match status" value="1"/>
</dbReference>
<feature type="transmembrane region" description="Helical" evidence="4">
    <location>
        <begin position="267"/>
        <end position="286"/>
    </location>
</feature>
<comment type="catalytic activity">
    <reaction evidence="1">
        <text>ATP + protein L-histidine = ADP + protein N-phospho-L-histidine.</text>
        <dbReference type="EC" id="2.7.13.3"/>
    </reaction>
</comment>
<keyword evidence="4" id="KW-1133">Transmembrane helix</keyword>
<feature type="transmembrane region" description="Helical" evidence="4">
    <location>
        <begin position="95"/>
        <end position="115"/>
    </location>
</feature>
<dbReference type="SMART" id="SM00387">
    <property type="entry name" value="HATPase_c"/>
    <property type="match status" value="1"/>
</dbReference>
<keyword evidence="6" id="KW-0808">Transferase</keyword>
<keyword evidence="3" id="KW-0597">Phosphoprotein</keyword>
<reference evidence="6 7" key="1">
    <citation type="submission" date="2015-09" db="EMBL/GenBank/DDBJ databases">
        <title>Genome of Desulfovibrio dechloracetivorans BerOc1, a mercury methylating strain isolated from highly hydrocarbons and metals contaminated coastal sediments.</title>
        <authorList>
            <person name="Goni Urriza M."/>
            <person name="Gassie C."/>
            <person name="Bouchez O."/>
            <person name="Klopp C."/>
            <person name="Ranchou-Peyruse A."/>
            <person name="Remy G."/>
        </authorList>
    </citation>
    <scope>NUCLEOTIDE SEQUENCE [LARGE SCALE GENOMIC DNA]</scope>
    <source>
        <strain evidence="6 7">BerOc1</strain>
    </source>
</reference>
<dbReference type="InterPro" id="IPR003661">
    <property type="entry name" value="HisK_dim/P_dom"/>
</dbReference>
<feature type="domain" description="Histidine kinase" evidence="5">
    <location>
        <begin position="483"/>
        <end position="681"/>
    </location>
</feature>
<dbReference type="Gene3D" id="3.30.565.10">
    <property type="entry name" value="Histidine kinase-like ATPase, C-terminal domain"/>
    <property type="match status" value="1"/>
</dbReference>
<feature type="transmembrane region" description="Helical" evidence="4">
    <location>
        <begin position="64"/>
        <end position="83"/>
    </location>
</feature>
<protein>
    <recommendedName>
        <fullName evidence="2">histidine kinase</fullName>
        <ecNumber evidence="2">2.7.13.3</ecNumber>
    </recommendedName>
</protein>
<dbReference type="Gene3D" id="1.10.287.130">
    <property type="match status" value="1"/>
</dbReference>
<dbReference type="Proteomes" id="UP000181901">
    <property type="component" value="Unassembled WGS sequence"/>
</dbReference>
<dbReference type="EMBL" id="LKAQ01000004">
    <property type="protein sequence ID" value="OIQ49148.1"/>
    <property type="molecule type" value="Genomic_DNA"/>
</dbReference>
<dbReference type="EC" id="2.7.13.3" evidence="2"/>
<dbReference type="GO" id="GO:0000155">
    <property type="term" value="F:phosphorelay sensor kinase activity"/>
    <property type="evidence" value="ECO:0007669"/>
    <property type="project" value="InterPro"/>
</dbReference>